<gene>
    <name evidence="5" type="ORF">DGYR_LOCUS13198</name>
</gene>
<feature type="domain" description="Peptidase S1" evidence="4">
    <location>
        <begin position="25"/>
        <end position="299"/>
    </location>
</feature>
<dbReference type="Proteomes" id="UP000549394">
    <property type="component" value="Unassembled WGS sequence"/>
</dbReference>
<proteinExistence type="inferred from homology"/>
<dbReference type="InterPro" id="IPR051487">
    <property type="entry name" value="Ser/Thr_Proteases_Immune/Dev"/>
</dbReference>
<dbReference type="SUPFAM" id="SSF50494">
    <property type="entry name" value="Trypsin-like serine proteases"/>
    <property type="match status" value="1"/>
</dbReference>
<keyword evidence="1" id="KW-1015">Disulfide bond</keyword>
<keyword evidence="3" id="KW-0732">Signal</keyword>
<evidence type="ECO:0000259" key="4">
    <source>
        <dbReference type="PROSITE" id="PS50240"/>
    </source>
</evidence>
<comment type="similarity">
    <text evidence="2">Belongs to the peptidase S1 family. CLIP subfamily.</text>
</comment>
<dbReference type="SMART" id="SM00020">
    <property type="entry name" value="Tryp_SPc"/>
    <property type="match status" value="1"/>
</dbReference>
<evidence type="ECO:0000313" key="5">
    <source>
        <dbReference type="EMBL" id="CAD5125896.1"/>
    </source>
</evidence>
<organism evidence="5 6">
    <name type="scientific">Dimorphilus gyrociliatus</name>
    <dbReference type="NCBI Taxonomy" id="2664684"/>
    <lineage>
        <taxon>Eukaryota</taxon>
        <taxon>Metazoa</taxon>
        <taxon>Spiralia</taxon>
        <taxon>Lophotrochozoa</taxon>
        <taxon>Annelida</taxon>
        <taxon>Polychaeta</taxon>
        <taxon>Polychaeta incertae sedis</taxon>
        <taxon>Dinophilidae</taxon>
        <taxon>Dimorphilus</taxon>
    </lineage>
</organism>
<dbReference type="GO" id="GO:0004252">
    <property type="term" value="F:serine-type endopeptidase activity"/>
    <property type="evidence" value="ECO:0007669"/>
    <property type="project" value="InterPro"/>
</dbReference>
<dbReference type="InterPro" id="IPR043504">
    <property type="entry name" value="Peptidase_S1_PA_chymotrypsin"/>
</dbReference>
<feature type="chain" id="PRO_5029828472" evidence="3">
    <location>
        <begin position="20"/>
        <end position="305"/>
    </location>
</feature>
<feature type="signal peptide" evidence="3">
    <location>
        <begin position="1"/>
        <end position="19"/>
    </location>
</feature>
<dbReference type="InterPro" id="IPR001254">
    <property type="entry name" value="Trypsin_dom"/>
</dbReference>
<name>A0A7I8WCI9_9ANNE</name>
<dbReference type="PRINTS" id="PR00722">
    <property type="entry name" value="CHYMOTRYPSIN"/>
</dbReference>
<dbReference type="OrthoDB" id="10002959at2759"/>
<dbReference type="Gene3D" id="2.40.10.10">
    <property type="entry name" value="Trypsin-like serine proteases"/>
    <property type="match status" value="1"/>
</dbReference>
<reference evidence="5 6" key="1">
    <citation type="submission" date="2020-08" db="EMBL/GenBank/DDBJ databases">
        <authorList>
            <person name="Hejnol A."/>
        </authorList>
    </citation>
    <scope>NUCLEOTIDE SEQUENCE [LARGE SCALE GENOMIC DNA]</scope>
</reference>
<accession>A0A7I8WCI9</accession>
<dbReference type="PANTHER" id="PTHR24256">
    <property type="entry name" value="TRYPTASE-RELATED"/>
    <property type="match status" value="1"/>
</dbReference>
<dbReference type="InterPro" id="IPR001314">
    <property type="entry name" value="Peptidase_S1A"/>
</dbReference>
<comment type="caution">
    <text evidence="5">The sequence shown here is derived from an EMBL/GenBank/DDBJ whole genome shotgun (WGS) entry which is preliminary data.</text>
</comment>
<dbReference type="CDD" id="cd00190">
    <property type="entry name" value="Tryp_SPc"/>
    <property type="match status" value="1"/>
</dbReference>
<protein>
    <submittedName>
        <fullName evidence="5">DgyrCDS14081</fullName>
    </submittedName>
</protein>
<dbReference type="GO" id="GO:0006508">
    <property type="term" value="P:proteolysis"/>
    <property type="evidence" value="ECO:0007669"/>
    <property type="project" value="InterPro"/>
</dbReference>
<evidence type="ECO:0000256" key="2">
    <source>
        <dbReference type="ARBA" id="ARBA00024195"/>
    </source>
</evidence>
<dbReference type="EMBL" id="CAJFCJ010000030">
    <property type="protein sequence ID" value="CAD5125896.1"/>
    <property type="molecule type" value="Genomic_DNA"/>
</dbReference>
<evidence type="ECO:0000256" key="3">
    <source>
        <dbReference type="SAM" id="SignalP"/>
    </source>
</evidence>
<evidence type="ECO:0000256" key="1">
    <source>
        <dbReference type="ARBA" id="ARBA00023157"/>
    </source>
</evidence>
<dbReference type="Pfam" id="PF00089">
    <property type="entry name" value="Trypsin"/>
    <property type="match status" value="1"/>
</dbReference>
<dbReference type="AlphaFoldDB" id="A0A7I8WCI9"/>
<evidence type="ECO:0000313" key="6">
    <source>
        <dbReference type="Proteomes" id="UP000549394"/>
    </source>
</evidence>
<dbReference type="InterPro" id="IPR009003">
    <property type="entry name" value="Peptidase_S1_PA"/>
</dbReference>
<dbReference type="PROSITE" id="PS50240">
    <property type="entry name" value="TRYPSIN_DOM"/>
    <property type="match status" value="1"/>
</dbReference>
<keyword evidence="6" id="KW-1185">Reference proteome</keyword>
<sequence>MNILSVSLAILILSTITSSYRVRRAIGGKELDLTEWPWLASVKVFEPTYYVLKFIPIGVWHHCSATLISKQWVLTAAECVERDGEIMKANHIHIRLGDGQREKSFMERLKGKFCKYAKSLGICNYEDVEYYLHVKRVIVHEGYQFKNVKREHNVALLYLEDNVPAFPDDSAPHISRVHLHNEDNILLNSDEQFPSSNDKCKFGGWGRINEEGKPPINAHQVDMPIISEEICNMNVDHEIQICAGSESVGIRQYDLGGPLICRKDGKPYQVGIGSDWRKGKASIFTRVSAYYDWIKENIIEHEGLA</sequence>